<dbReference type="RefSeq" id="WP_208007945.1">
    <property type="nucleotide sequence ID" value="NZ_CP071796.1"/>
</dbReference>
<dbReference type="EMBL" id="CP071796">
    <property type="protein sequence ID" value="QTD44381.1"/>
    <property type="molecule type" value="Genomic_DNA"/>
</dbReference>
<dbReference type="PIRSF" id="PIRSF028589">
    <property type="entry name" value="UCP028589"/>
    <property type="match status" value="1"/>
</dbReference>
<dbReference type="Proteomes" id="UP000663903">
    <property type="component" value="Chromosome"/>
</dbReference>
<dbReference type="KEGG" id="otd:J1M35_14915"/>
<dbReference type="AlphaFoldDB" id="A0A975CFZ1"/>
<evidence type="ECO:0000313" key="2">
    <source>
        <dbReference type="Proteomes" id="UP000663903"/>
    </source>
</evidence>
<sequence length="266" mass="28884">MSYYASFQGRVFLAKRNALGQAIEAQSPGNVAELKLSLKTDVLEHFESQSGQRALDHRMVKQKSATVNLTIEEFTKENLALALYGNHQLSVGAMVTDEPIGVQAAPPASSVLPTIGERYFLAHQKISNLVLKDSAATPVNLQAGVDYTADLDFGAVQFLRTHNGATPPVEFVAPIKASYAFGAVTEIGIFTQALPERFLRLEGINTAQGNAKVLVELYRVAFDPLKELSLISDEYNKFELEGSLLADSSKPIDALLGQFGRIVQVS</sequence>
<dbReference type="InterPro" id="IPR016893">
    <property type="entry name" value="UCP028589"/>
</dbReference>
<protein>
    <submittedName>
        <fullName evidence="1">Uncharacterized protein</fullName>
    </submittedName>
</protein>
<keyword evidence="2" id="KW-1185">Reference proteome</keyword>
<reference evidence="1" key="1">
    <citation type="submission" date="2021-03" db="EMBL/GenBank/DDBJ databases">
        <title>Ottowia sp. 27C isolated from the cloaca of a Giant Asian pond turtle (Heosemys grandis).</title>
        <authorList>
            <person name="Spergser J."/>
            <person name="Busse H.-J."/>
        </authorList>
    </citation>
    <scope>NUCLEOTIDE SEQUENCE</scope>
    <source>
        <strain evidence="1">27C</strain>
    </source>
</reference>
<accession>A0A975CFZ1</accession>
<organism evidence="1 2">
    <name type="scientific">Ottowia testudinis</name>
    <dbReference type="NCBI Taxonomy" id="2816950"/>
    <lineage>
        <taxon>Bacteria</taxon>
        <taxon>Pseudomonadati</taxon>
        <taxon>Pseudomonadota</taxon>
        <taxon>Betaproteobacteria</taxon>
        <taxon>Burkholderiales</taxon>
        <taxon>Comamonadaceae</taxon>
        <taxon>Ottowia</taxon>
    </lineage>
</organism>
<name>A0A975CFZ1_9BURK</name>
<evidence type="ECO:0000313" key="1">
    <source>
        <dbReference type="EMBL" id="QTD44381.1"/>
    </source>
</evidence>
<gene>
    <name evidence="1" type="ORF">J1M35_14915</name>
</gene>
<proteinExistence type="predicted"/>